<dbReference type="InterPro" id="IPR001304">
    <property type="entry name" value="C-type_lectin-like"/>
</dbReference>
<accession>A0A9X9MAM6</accession>
<dbReference type="PROSITE" id="PS50041">
    <property type="entry name" value="C_TYPE_LECTIN_2"/>
    <property type="match status" value="1"/>
</dbReference>
<gene>
    <name evidence="2" type="ORF">BN2614_LOCUS1</name>
</gene>
<dbReference type="EMBL" id="CYRY02045442">
    <property type="protein sequence ID" value="VCX40861.1"/>
    <property type="molecule type" value="Genomic_DNA"/>
</dbReference>
<dbReference type="Proteomes" id="UP000269945">
    <property type="component" value="Unassembled WGS sequence"/>
</dbReference>
<evidence type="ECO:0000313" key="2">
    <source>
        <dbReference type="EMBL" id="VCX40861.1"/>
    </source>
</evidence>
<proteinExistence type="predicted"/>
<evidence type="ECO:0000313" key="3">
    <source>
        <dbReference type="Proteomes" id="UP000269945"/>
    </source>
</evidence>
<dbReference type="Gene3D" id="3.10.100.10">
    <property type="entry name" value="Mannose-Binding Protein A, subunit A"/>
    <property type="match status" value="1"/>
</dbReference>
<dbReference type="InterPro" id="IPR016187">
    <property type="entry name" value="CTDL_fold"/>
</dbReference>
<dbReference type="InterPro" id="IPR042808">
    <property type="entry name" value="CLEC7A"/>
</dbReference>
<dbReference type="InterPro" id="IPR016186">
    <property type="entry name" value="C-type_lectin-like/link_sf"/>
</dbReference>
<sequence length="135" mass="16014">VQRYPICSSSWHQRGKNCYYFSRDTHPWEKCNHYCTGLESSFLKLNMEEEMNFVIKLSKMQYGLFQAKFWISLYYNKEQLKWVWLDGTDVTLQKLQIQGLENANNKCALIKVGQVIVEDCQNNGYCICKKIIYSD</sequence>
<dbReference type="Pfam" id="PF00059">
    <property type="entry name" value="Lectin_C"/>
    <property type="match status" value="1"/>
</dbReference>
<organism evidence="2 3">
    <name type="scientific">Gulo gulo</name>
    <name type="common">Wolverine</name>
    <name type="synonym">Gluton</name>
    <dbReference type="NCBI Taxonomy" id="48420"/>
    <lineage>
        <taxon>Eukaryota</taxon>
        <taxon>Metazoa</taxon>
        <taxon>Chordata</taxon>
        <taxon>Craniata</taxon>
        <taxon>Vertebrata</taxon>
        <taxon>Euteleostomi</taxon>
        <taxon>Mammalia</taxon>
        <taxon>Eutheria</taxon>
        <taxon>Laurasiatheria</taxon>
        <taxon>Carnivora</taxon>
        <taxon>Caniformia</taxon>
        <taxon>Musteloidea</taxon>
        <taxon>Mustelidae</taxon>
        <taxon>Guloninae</taxon>
        <taxon>Gulo</taxon>
    </lineage>
</organism>
<dbReference type="GO" id="GO:0071226">
    <property type="term" value="P:cellular response to molecule of fungal origin"/>
    <property type="evidence" value="ECO:0007669"/>
    <property type="project" value="InterPro"/>
</dbReference>
<name>A0A9X9MAM6_GULGU</name>
<feature type="domain" description="C-type lectin" evidence="1">
    <location>
        <begin position="14"/>
        <end position="129"/>
    </location>
</feature>
<protein>
    <recommendedName>
        <fullName evidence="1">C-type lectin domain-containing protein</fullName>
    </recommendedName>
</protein>
<dbReference type="GO" id="GO:0001872">
    <property type="term" value="F:(1-&gt;3)-beta-D-glucan binding"/>
    <property type="evidence" value="ECO:0007669"/>
    <property type="project" value="InterPro"/>
</dbReference>
<reference evidence="2 3" key="1">
    <citation type="submission" date="2018-10" db="EMBL/GenBank/DDBJ databases">
        <authorList>
            <person name="Ekblom R."/>
            <person name="Jareborg N."/>
        </authorList>
    </citation>
    <scope>NUCLEOTIDE SEQUENCE [LARGE SCALE GENOMIC DNA]</scope>
    <source>
        <tissue evidence="2">Muscle</tissue>
    </source>
</reference>
<feature type="non-terminal residue" evidence="2">
    <location>
        <position position="1"/>
    </location>
</feature>
<dbReference type="SUPFAM" id="SSF56436">
    <property type="entry name" value="C-type lectin-like"/>
    <property type="match status" value="1"/>
</dbReference>
<dbReference type="AlphaFoldDB" id="A0A9X9MAM6"/>
<evidence type="ECO:0000259" key="1">
    <source>
        <dbReference type="PROSITE" id="PS50041"/>
    </source>
</evidence>
<keyword evidence="3" id="KW-1185">Reference proteome</keyword>
<comment type="caution">
    <text evidence="2">The sequence shown here is derived from an EMBL/GenBank/DDBJ whole genome shotgun (WGS) entry which is preliminary data.</text>
</comment>
<dbReference type="SMART" id="SM00034">
    <property type="entry name" value="CLECT"/>
    <property type="match status" value="1"/>
</dbReference>
<dbReference type="PANTHER" id="PTHR47218:SF2">
    <property type="entry name" value="C-TYPE LECTIN DOMAIN-CONTAINING PROTEIN"/>
    <property type="match status" value="1"/>
</dbReference>
<dbReference type="PANTHER" id="PTHR47218">
    <property type="entry name" value="C-TYPE LECTIN DOMAIN FAMILY 7 MEMBER A"/>
    <property type="match status" value="1"/>
</dbReference>